<name>A0A6J5KKA5_9CAUD</name>
<organism evidence="1">
    <name type="scientific">uncultured Caudovirales phage</name>
    <dbReference type="NCBI Taxonomy" id="2100421"/>
    <lineage>
        <taxon>Viruses</taxon>
        <taxon>Duplodnaviria</taxon>
        <taxon>Heunggongvirae</taxon>
        <taxon>Uroviricota</taxon>
        <taxon>Caudoviricetes</taxon>
        <taxon>Peduoviridae</taxon>
        <taxon>Maltschvirus</taxon>
        <taxon>Maltschvirus maltsch</taxon>
    </lineage>
</organism>
<accession>A0A6J5KKA5</accession>
<protein>
    <submittedName>
        <fullName evidence="1">Uncharacterized protein</fullName>
    </submittedName>
</protein>
<sequence length="119" mass="13539">MKNPTVWIVKEQMLRNDVGSVPMDYSPAMQYGDIEFITQHDMPMYGKSSAQSAWNEDVNAFVIKYDPAFDYIITTGQPMAILAVGFALGRAGKCPRFLVWRREESRYRPVHFDASLSPA</sequence>
<dbReference type="EMBL" id="LR796138">
    <property type="protein sequence ID" value="CAB4120830.1"/>
    <property type="molecule type" value="Genomic_DNA"/>
</dbReference>
<dbReference type="InterPro" id="IPR057116">
    <property type="entry name" value="Pam3_gp32"/>
</dbReference>
<dbReference type="Pfam" id="PF23992">
    <property type="entry name" value="Pam3_gp32"/>
    <property type="match status" value="1"/>
</dbReference>
<gene>
    <name evidence="1" type="ORF">UFOVP2_8</name>
</gene>
<evidence type="ECO:0000313" key="1">
    <source>
        <dbReference type="EMBL" id="CAB4120830.1"/>
    </source>
</evidence>
<proteinExistence type="predicted"/>
<reference evidence="1" key="1">
    <citation type="submission" date="2020-04" db="EMBL/GenBank/DDBJ databases">
        <authorList>
            <person name="Chiriac C."/>
            <person name="Salcher M."/>
            <person name="Ghai R."/>
            <person name="Kavagutti S V."/>
        </authorList>
    </citation>
    <scope>NUCLEOTIDE SEQUENCE</scope>
</reference>